<proteinExistence type="predicted"/>
<dbReference type="PROSITE" id="PS50893">
    <property type="entry name" value="ABC_TRANSPORTER_2"/>
    <property type="match status" value="1"/>
</dbReference>
<keyword evidence="1" id="KW-1003">Cell membrane</keyword>
<evidence type="ECO:0000259" key="4">
    <source>
        <dbReference type="PROSITE" id="PS50893"/>
    </source>
</evidence>
<dbReference type="Pfam" id="PF00005">
    <property type="entry name" value="ABC_tran"/>
    <property type="match status" value="1"/>
</dbReference>
<dbReference type="SUPFAM" id="SSF52540">
    <property type="entry name" value="P-loop containing nucleoside triphosphate hydrolases"/>
    <property type="match status" value="1"/>
</dbReference>
<dbReference type="PROSITE" id="PS00211">
    <property type="entry name" value="ABC_TRANSPORTER_1"/>
    <property type="match status" value="1"/>
</dbReference>
<evidence type="ECO:0000256" key="1">
    <source>
        <dbReference type="ARBA" id="ARBA00022475"/>
    </source>
</evidence>
<feature type="domain" description="ABC transporter" evidence="4">
    <location>
        <begin position="17"/>
        <end position="240"/>
    </location>
</feature>
<dbReference type="RefSeq" id="WP_276729509.1">
    <property type="nucleotide sequence ID" value="NZ_JAFKMR010000015.1"/>
</dbReference>
<accession>A0A8I1SWZ9</accession>
<dbReference type="AlphaFoldDB" id="A0A8I1SWZ9"/>
<dbReference type="InterPro" id="IPR017871">
    <property type="entry name" value="ABC_transporter-like_CS"/>
</dbReference>
<dbReference type="GO" id="GO:0022857">
    <property type="term" value="F:transmembrane transporter activity"/>
    <property type="evidence" value="ECO:0007669"/>
    <property type="project" value="TreeGrafter"/>
</dbReference>
<dbReference type="InterPro" id="IPR015854">
    <property type="entry name" value="ABC_transpr_LolD-like"/>
</dbReference>
<keyword evidence="3 5" id="KW-0067">ATP-binding</keyword>
<dbReference type="InterPro" id="IPR003593">
    <property type="entry name" value="AAA+_ATPase"/>
</dbReference>
<dbReference type="EMBL" id="JAFKMR010000015">
    <property type="protein sequence ID" value="MBN8744099.1"/>
    <property type="molecule type" value="Genomic_DNA"/>
</dbReference>
<evidence type="ECO:0000256" key="2">
    <source>
        <dbReference type="ARBA" id="ARBA00022741"/>
    </source>
</evidence>
<sequence>MNGSCGAGVACAALFPISLQGVGLRRGTNWVLRGLDLQIARGGITAVVGPNGSGKTSLLRLIHGLERPTCGRLLFAGQEPPLEGMAYPGQAMVFAHTPMLRGTVTDNLRLALTGRGSDPGLIEAALIRAGLQSRGRQSAASLSSGQRQRLALARAWMMQPALLLLDEPCSHLDPQASAAILQDVQELAAQGITVVLSTHRPEEIALAQRVLRLDHGQLQTFCAPQSLNPQRLGAIPPGDSACSRDCICHSSV</sequence>
<dbReference type="Gene3D" id="3.40.50.300">
    <property type="entry name" value="P-loop containing nucleotide triphosphate hydrolases"/>
    <property type="match status" value="1"/>
</dbReference>
<dbReference type="GO" id="GO:0016887">
    <property type="term" value="F:ATP hydrolysis activity"/>
    <property type="evidence" value="ECO:0007669"/>
    <property type="project" value="InterPro"/>
</dbReference>
<dbReference type="InterPro" id="IPR003439">
    <property type="entry name" value="ABC_transporter-like_ATP-bd"/>
</dbReference>
<dbReference type="GO" id="GO:0005524">
    <property type="term" value="F:ATP binding"/>
    <property type="evidence" value="ECO:0007669"/>
    <property type="project" value="UniProtKB-KW"/>
</dbReference>
<keyword evidence="2" id="KW-0547">Nucleotide-binding</keyword>
<comment type="caution">
    <text evidence="5">The sequence shown here is derived from an EMBL/GenBank/DDBJ whole genome shotgun (WGS) entry which is preliminary data.</text>
</comment>
<dbReference type="SMART" id="SM00382">
    <property type="entry name" value="AAA"/>
    <property type="match status" value="1"/>
</dbReference>
<protein>
    <submittedName>
        <fullName evidence="5">ATP-binding cassette domain-containing protein</fullName>
    </submittedName>
</protein>
<keyword evidence="1" id="KW-0472">Membrane</keyword>
<name>A0A8I1SWZ9_THIA3</name>
<organism evidence="5 6">
    <name type="scientific">Thiomonas arsenitoxydans (strain DSM 22701 / CIP 110005 / 3As)</name>
    <dbReference type="NCBI Taxonomy" id="426114"/>
    <lineage>
        <taxon>Bacteria</taxon>
        <taxon>Pseudomonadati</taxon>
        <taxon>Pseudomonadota</taxon>
        <taxon>Betaproteobacteria</taxon>
        <taxon>Burkholderiales</taxon>
        <taxon>Thiomonas</taxon>
    </lineage>
</organism>
<gene>
    <name evidence="5" type="ORF">J0I24_07285</name>
</gene>
<dbReference type="PANTHER" id="PTHR24220:SF690">
    <property type="entry name" value="ABC TRANSPORTER, ATP-BINDING PROTEIN"/>
    <property type="match status" value="1"/>
</dbReference>
<dbReference type="Proteomes" id="UP000664800">
    <property type="component" value="Unassembled WGS sequence"/>
</dbReference>
<reference evidence="5" key="1">
    <citation type="submission" date="2021-02" db="EMBL/GenBank/DDBJ databases">
        <title>Thiocyanate and organic carbon inputs drive convergent selection for specific autotrophic Afipia and Thiobacillus strains within complex microbiomes.</title>
        <authorList>
            <person name="Huddy R.J."/>
            <person name="Sachdeva R."/>
            <person name="Kadzinga F."/>
            <person name="Kantor R.S."/>
            <person name="Harrison S.T.L."/>
            <person name="Banfield J.F."/>
        </authorList>
    </citation>
    <scope>NUCLEOTIDE SEQUENCE</scope>
    <source>
        <strain evidence="5">SCN18_13_7_16_R3_B_64_19</strain>
    </source>
</reference>
<evidence type="ECO:0000313" key="5">
    <source>
        <dbReference type="EMBL" id="MBN8744099.1"/>
    </source>
</evidence>
<dbReference type="InterPro" id="IPR027417">
    <property type="entry name" value="P-loop_NTPase"/>
</dbReference>
<dbReference type="GO" id="GO:0005886">
    <property type="term" value="C:plasma membrane"/>
    <property type="evidence" value="ECO:0007669"/>
    <property type="project" value="TreeGrafter"/>
</dbReference>
<evidence type="ECO:0000313" key="6">
    <source>
        <dbReference type="Proteomes" id="UP000664800"/>
    </source>
</evidence>
<evidence type="ECO:0000256" key="3">
    <source>
        <dbReference type="ARBA" id="ARBA00022840"/>
    </source>
</evidence>
<dbReference type="PANTHER" id="PTHR24220">
    <property type="entry name" value="IMPORT ATP-BINDING PROTEIN"/>
    <property type="match status" value="1"/>
</dbReference>